<dbReference type="PIRSF" id="PIRSF018637">
    <property type="entry name" value="TrmK"/>
    <property type="match status" value="1"/>
</dbReference>
<gene>
    <name evidence="1" type="ORF">XD66_1370</name>
</gene>
<name>A0A117LAS8_9THEO</name>
<comment type="caution">
    <text evidence="1">The sequence shown here is derived from an EMBL/GenBank/DDBJ whole genome shotgun (WGS) entry which is preliminary data.</text>
</comment>
<dbReference type="Proteomes" id="UP000053326">
    <property type="component" value="Unassembled WGS sequence"/>
</dbReference>
<reference evidence="2" key="1">
    <citation type="journal article" date="2015" name="MBio">
        <title>Genome-Resolved Metagenomic Analysis Reveals Roles for Candidate Phyla and Other Microbial Community Members in Biogeochemical Transformations in Oil Reservoirs.</title>
        <authorList>
            <person name="Hu P."/>
            <person name="Tom L."/>
            <person name="Singh A."/>
            <person name="Thomas B.C."/>
            <person name="Baker B.J."/>
            <person name="Piceno Y.M."/>
            <person name="Andersen G.L."/>
            <person name="Banfield J.F."/>
        </authorList>
    </citation>
    <scope>NUCLEOTIDE SEQUENCE [LARGE SCALE GENOMIC DNA]</scope>
</reference>
<dbReference type="EMBL" id="LGFO01000213">
    <property type="protein sequence ID" value="KUK35920.1"/>
    <property type="molecule type" value="Genomic_DNA"/>
</dbReference>
<dbReference type="Pfam" id="PF04816">
    <property type="entry name" value="TrmK"/>
    <property type="match status" value="1"/>
</dbReference>
<dbReference type="OMA" id="GTDHGYI"/>
<dbReference type="GO" id="GO:0160105">
    <property type="term" value="F:tRNA (adenine(22)-N1)-methyltransferase activity"/>
    <property type="evidence" value="ECO:0007669"/>
    <property type="project" value="InterPro"/>
</dbReference>
<evidence type="ECO:0000313" key="1">
    <source>
        <dbReference type="EMBL" id="KUK35920.1"/>
    </source>
</evidence>
<dbReference type="InterPro" id="IPR006901">
    <property type="entry name" value="TrmK"/>
</dbReference>
<organism evidence="1 2">
    <name type="scientific">Thermacetogenium phaeum</name>
    <dbReference type="NCBI Taxonomy" id="85874"/>
    <lineage>
        <taxon>Bacteria</taxon>
        <taxon>Bacillati</taxon>
        <taxon>Bacillota</taxon>
        <taxon>Clostridia</taxon>
        <taxon>Thermoanaerobacterales</taxon>
        <taxon>Thermoanaerobacteraceae</taxon>
        <taxon>Thermacetogenium</taxon>
    </lineage>
</organism>
<evidence type="ECO:0000313" key="2">
    <source>
        <dbReference type="Proteomes" id="UP000053326"/>
    </source>
</evidence>
<dbReference type="PANTHER" id="PTHR38451">
    <property type="entry name" value="TRNA (ADENINE(22)-N(1))-METHYLTRANSFERASE"/>
    <property type="match status" value="1"/>
</dbReference>
<dbReference type="Gene3D" id="1.10.287.1890">
    <property type="match status" value="1"/>
</dbReference>
<dbReference type="InterPro" id="IPR029063">
    <property type="entry name" value="SAM-dependent_MTases_sf"/>
</dbReference>
<dbReference type="SUPFAM" id="SSF53335">
    <property type="entry name" value="S-adenosyl-L-methionine-dependent methyltransferases"/>
    <property type="match status" value="1"/>
</dbReference>
<evidence type="ECO:0008006" key="3">
    <source>
        <dbReference type="Google" id="ProtNLM"/>
    </source>
</evidence>
<dbReference type="PATRIC" id="fig|85874.4.peg.917"/>
<accession>A0A117LAS8</accession>
<sequence length="235" mass="25846">MKIPERIIRIAGFIPKGTIAADIGTDHALLPVFLIQNGICPKVIASDLYPGPLETAKANVLLFGLNALIEIRQGDGLQPLKPGEADVIVIAGMGGVKIKDILAASPDVLKSARRLVLQPQSAAGCLRRWLLENNWSLVDEDLVLEGGRFYVIIVAEPRPFDSSDAGSEDDQLLEIGPRLVEKRHPLLVPFLQEKMKNMESVLKALRYARTPAAKKMRQEWKKKIDFIKGVIEDAG</sequence>
<protein>
    <recommendedName>
        <fullName evidence="3">SAM-dependent methyltransferase</fullName>
    </recommendedName>
</protein>
<dbReference type="AlphaFoldDB" id="A0A117LAS8"/>
<proteinExistence type="predicted"/>
<dbReference type="Gene3D" id="3.40.50.150">
    <property type="entry name" value="Vaccinia Virus protein VP39"/>
    <property type="match status" value="1"/>
</dbReference>
<dbReference type="PANTHER" id="PTHR38451:SF1">
    <property type="entry name" value="TRNA (ADENINE(22)-N(1))-METHYLTRANSFERASE"/>
    <property type="match status" value="1"/>
</dbReference>